<name>A0ABN7V4T5_GIGMA</name>
<evidence type="ECO:0000313" key="2">
    <source>
        <dbReference type="Proteomes" id="UP000789901"/>
    </source>
</evidence>
<comment type="caution">
    <text evidence="1">The sequence shown here is derived from an EMBL/GenBank/DDBJ whole genome shotgun (WGS) entry which is preliminary data.</text>
</comment>
<feature type="non-terminal residue" evidence="1">
    <location>
        <position position="1"/>
    </location>
</feature>
<keyword evidence="2" id="KW-1185">Reference proteome</keyword>
<proteinExistence type="predicted"/>
<reference evidence="1 2" key="1">
    <citation type="submission" date="2021-06" db="EMBL/GenBank/DDBJ databases">
        <authorList>
            <person name="Kallberg Y."/>
            <person name="Tangrot J."/>
            <person name="Rosling A."/>
        </authorList>
    </citation>
    <scope>NUCLEOTIDE SEQUENCE [LARGE SCALE GENOMIC DNA]</scope>
    <source>
        <strain evidence="1 2">120-4 pot B 10/14</strain>
    </source>
</reference>
<sequence length="75" mass="8376">ASSNSFCKDLDIETVHNTVKETCTEFEVGTRMCSLNIGGEQKTSEDWLLEVATLSILLCEKLGPFSKHKKMYTST</sequence>
<dbReference type="Proteomes" id="UP000789901">
    <property type="component" value="Unassembled WGS sequence"/>
</dbReference>
<accession>A0ABN7V4T5</accession>
<organism evidence="1 2">
    <name type="scientific">Gigaspora margarita</name>
    <dbReference type="NCBI Taxonomy" id="4874"/>
    <lineage>
        <taxon>Eukaryota</taxon>
        <taxon>Fungi</taxon>
        <taxon>Fungi incertae sedis</taxon>
        <taxon>Mucoromycota</taxon>
        <taxon>Glomeromycotina</taxon>
        <taxon>Glomeromycetes</taxon>
        <taxon>Diversisporales</taxon>
        <taxon>Gigasporaceae</taxon>
        <taxon>Gigaspora</taxon>
    </lineage>
</organism>
<protein>
    <submittedName>
        <fullName evidence="1">41910_t:CDS:1</fullName>
    </submittedName>
</protein>
<evidence type="ECO:0000313" key="1">
    <source>
        <dbReference type="EMBL" id="CAG8731004.1"/>
    </source>
</evidence>
<gene>
    <name evidence="1" type="ORF">GMARGA_LOCUS14400</name>
</gene>
<dbReference type="EMBL" id="CAJVQB010009528">
    <property type="protein sequence ID" value="CAG8731004.1"/>
    <property type="molecule type" value="Genomic_DNA"/>
</dbReference>